<dbReference type="GO" id="GO:0006508">
    <property type="term" value="P:proteolysis"/>
    <property type="evidence" value="ECO:0007669"/>
    <property type="project" value="InterPro"/>
</dbReference>
<accession>A0A8J2NV41</accession>
<dbReference type="Pfam" id="PF00450">
    <property type="entry name" value="Peptidase_S10"/>
    <property type="match status" value="1"/>
</dbReference>
<dbReference type="AlphaFoldDB" id="A0A8J2NV41"/>
<dbReference type="EMBL" id="CAJVCH010031927">
    <property type="protein sequence ID" value="CAG7710548.1"/>
    <property type="molecule type" value="Genomic_DNA"/>
</dbReference>
<organism evidence="1 2">
    <name type="scientific">Allacma fusca</name>
    <dbReference type="NCBI Taxonomy" id="39272"/>
    <lineage>
        <taxon>Eukaryota</taxon>
        <taxon>Metazoa</taxon>
        <taxon>Ecdysozoa</taxon>
        <taxon>Arthropoda</taxon>
        <taxon>Hexapoda</taxon>
        <taxon>Collembola</taxon>
        <taxon>Symphypleona</taxon>
        <taxon>Sminthuridae</taxon>
        <taxon>Allacma</taxon>
    </lineage>
</organism>
<name>A0A8J2NV41_9HEXA</name>
<sequence>MMTCKHLAKEVPFENCMGDEDHIIKTKIQSSSETNCGSGGCPFEEENPTAVRVILIMWQSENTGFSCLRGVFLDTGPFYFDDNLDSKIGTIVSFKLIPYALPVGVGFTFTGKEGGYDSNKKNESAEVYKALIQFFTVF</sequence>
<keyword evidence="2" id="KW-1185">Reference proteome</keyword>
<evidence type="ECO:0000313" key="2">
    <source>
        <dbReference type="Proteomes" id="UP000708208"/>
    </source>
</evidence>
<comment type="caution">
    <text evidence="1">The sequence shown here is derived from an EMBL/GenBank/DDBJ whole genome shotgun (WGS) entry which is preliminary data.</text>
</comment>
<protein>
    <submittedName>
        <fullName evidence="1">Uncharacterized protein</fullName>
    </submittedName>
</protein>
<dbReference type="InterPro" id="IPR001563">
    <property type="entry name" value="Peptidase_S10"/>
</dbReference>
<gene>
    <name evidence="1" type="ORF">AFUS01_LOCUS5042</name>
</gene>
<dbReference type="OrthoDB" id="443318at2759"/>
<reference evidence="1" key="1">
    <citation type="submission" date="2021-06" db="EMBL/GenBank/DDBJ databases">
        <authorList>
            <person name="Hodson N. C."/>
            <person name="Mongue J. A."/>
            <person name="Jaron S. K."/>
        </authorList>
    </citation>
    <scope>NUCLEOTIDE SEQUENCE</scope>
</reference>
<proteinExistence type="predicted"/>
<dbReference type="Proteomes" id="UP000708208">
    <property type="component" value="Unassembled WGS sequence"/>
</dbReference>
<dbReference type="GO" id="GO:0004185">
    <property type="term" value="F:serine-type carboxypeptidase activity"/>
    <property type="evidence" value="ECO:0007669"/>
    <property type="project" value="InterPro"/>
</dbReference>
<evidence type="ECO:0000313" key="1">
    <source>
        <dbReference type="EMBL" id="CAG7710548.1"/>
    </source>
</evidence>